<keyword evidence="2" id="KW-1185">Reference proteome</keyword>
<proteinExistence type="predicted"/>
<evidence type="ECO:0000313" key="2">
    <source>
        <dbReference type="Proteomes" id="UP000790709"/>
    </source>
</evidence>
<reference evidence="1" key="1">
    <citation type="journal article" date="2021" name="New Phytol.">
        <title>Evolutionary innovations through gain and loss of genes in the ectomycorrhizal Boletales.</title>
        <authorList>
            <person name="Wu G."/>
            <person name="Miyauchi S."/>
            <person name="Morin E."/>
            <person name="Kuo A."/>
            <person name="Drula E."/>
            <person name="Varga T."/>
            <person name="Kohler A."/>
            <person name="Feng B."/>
            <person name="Cao Y."/>
            <person name="Lipzen A."/>
            <person name="Daum C."/>
            <person name="Hundley H."/>
            <person name="Pangilinan J."/>
            <person name="Johnson J."/>
            <person name="Barry K."/>
            <person name="LaButti K."/>
            <person name="Ng V."/>
            <person name="Ahrendt S."/>
            <person name="Min B."/>
            <person name="Choi I.G."/>
            <person name="Park H."/>
            <person name="Plett J.M."/>
            <person name="Magnuson J."/>
            <person name="Spatafora J.W."/>
            <person name="Nagy L.G."/>
            <person name="Henrissat B."/>
            <person name="Grigoriev I.V."/>
            <person name="Yang Z.L."/>
            <person name="Xu J."/>
            <person name="Martin F.M."/>
        </authorList>
    </citation>
    <scope>NUCLEOTIDE SEQUENCE</scope>
    <source>
        <strain evidence="1">KUC20120723A-06</strain>
    </source>
</reference>
<comment type="caution">
    <text evidence="1">The sequence shown here is derived from an EMBL/GenBank/DDBJ whole genome shotgun (WGS) entry which is preliminary data.</text>
</comment>
<sequence length="483" mass="53230">MPHQRELLALQAALNNALDALRHEMDAADLPPLSQAATAEHPLDKPDFLVSSGLYEARRLALGSSSLPDFFMMIDLLYWSGCLVFYHDQGELKNLIQPPYDKAAECAFAMYDTANINVAIGNGIFEHLAKAPDIRTGVSVAHLQKTLDVDARKLTTILRHLSIAGWVRETDTDVFTICRSSITLLPGNIGHKMVSLPENIKIADAFPAWIQHPEWKYSQSPAHTAFQLANNTELPLFLWIKQHPDAIKPFAHCVQAFGDLATPGILFDYPWDSLPTPTIVDCGGGRGNLVLSLAKILPYCRFIVQDTEEIANLARVNAKAQAPVDFTSGRINIEVQDFFSPQSHQGDDFSFVLRHVLHDWPDREAVQILSHLAAAAGPKSRILIMERISVPGLISKGPGDLQTLLPTPTSAKHVPHTPPLGMPMNLGSASRVPQLLAVHLMGILNAHDRTMGEWEEVTTKAGLRITGVYPLRAYISIIECSRL</sequence>
<dbReference type="Proteomes" id="UP000790709">
    <property type="component" value="Unassembled WGS sequence"/>
</dbReference>
<keyword evidence="1" id="KW-0489">Methyltransferase</keyword>
<evidence type="ECO:0000313" key="1">
    <source>
        <dbReference type="EMBL" id="KAH7922203.1"/>
    </source>
</evidence>
<keyword evidence="1" id="KW-0808">Transferase</keyword>
<dbReference type="EMBL" id="MU266494">
    <property type="protein sequence ID" value="KAH7922203.1"/>
    <property type="molecule type" value="Genomic_DNA"/>
</dbReference>
<accession>A0ACB8BAE8</accession>
<gene>
    <name evidence="1" type="ORF">BV22DRAFT_1017750</name>
</gene>
<organism evidence="1 2">
    <name type="scientific">Leucogyrophana mollusca</name>
    <dbReference type="NCBI Taxonomy" id="85980"/>
    <lineage>
        <taxon>Eukaryota</taxon>
        <taxon>Fungi</taxon>
        <taxon>Dikarya</taxon>
        <taxon>Basidiomycota</taxon>
        <taxon>Agaricomycotina</taxon>
        <taxon>Agaricomycetes</taxon>
        <taxon>Agaricomycetidae</taxon>
        <taxon>Boletales</taxon>
        <taxon>Boletales incertae sedis</taxon>
        <taxon>Leucogyrophana</taxon>
    </lineage>
</organism>
<name>A0ACB8BAE8_9AGAM</name>
<protein>
    <submittedName>
        <fullName evidence="1">S-adenosyl-L-methionine-dependent methyltransferase</fullName>
    </submittedName>
</protein>